<dbReference type="InterPro" id="IPR019734">
    <property type="entry name" value="TPR_rpt"/>
</dbReference>
<evidence type="ECO:0000313" key="3">
    <source>
        <dbReference type="Proteomes" id="UP000598633"/>
    </source>
</evidence>
<comment type="caution">
    <text evidence="2">The sequence shown here is derived from an EMBL/GenBank/DDBJ whole genome shotgun (WGS) entry which is preliminary data.</text>
</comment>
<protein>
    <submittedName>
        <fullName evidence="2">Tetratricopeptide repeat protein</fullName>
    </submittedName>
</protein>
<dbReference type="SUPFAM" id="SSF48452">
    <property type="entry name" value="TPR-like"/>
    <property type="match status" value="2"/>
</dbReference>
<name>A0A8J6Y1C4_9BACT</name>
<accession>A0A8J6Y1C4</accession>
<evidence type="ECO:0000256" key="1">
    <source>
        <dbReference type="PROSITE-ProRule" id="PRU00339"/>
    </source>
</evidence>
<sequence length="399" mass="43619">MAAVDSVGWQVRRTVVSRLEVNPEAAAVMLANSPLVGLPSLIVRSRRLVTGDLAGATEESLLRALTRVGHLQRLWLPADAAGYVNLAREDFLRERAQESVDALGKALVRDPTSAYLHRFLALFLLSVGDRNAALSRLSVAEAIAPGMRLPEVELTAEDQRQVHLEGLRLRAEYYPRRRTETSLALARELQIGGDEAGALSMLEELRGRPAVEIEIARWAIEAGEYLEALELLLPVAHRQAIPRALRARSWSMVAIAHDLDGNTEEAQSAADNALELDPNSPAPYLALAGLAQGRGDLELALDYLRRAWGMNPTDTHLLTRIASVAEQAGRPEDALLALERAVEIDSDSPQLAARLIELQLRTGRYAEAALTLSESLDRHPTEPGLLSLADRLAREVGIR</sequence>
<reference evidence="2 3" key="1">
    <citation type="submission" date="2020-08" db="EMBL/GenBank/DDBJ databases">
        <title>Acidobacteriota in marine sediments use diverse sulfur dissimilation pathways.</title>
        <authorList>
            <person name="Wasmund K."/>
        </authorList>
    </citation>
    <scope>NUCLEOTIDE SEQUENCE [LARGE SCALE GENOMIC DNA]</scope>
    <source>
        <strain evidence="2">MAG AM3-A</strain>
    </source>
</reference>
<dbReference type="SMART" id="SM00028">
    <property type="entry name" value="TPR"/>
    <property type="match status" value="5"/>
</dbReference>
<dbReference type="InterPro" id="IPR011990">
    <property type="entry name" value="TPR-like_helical_dom_sf"/>
</dbReference>
<organism evidence="2 3">
    <name type="scientific">Candidatus Sulfomarinibacter kjeldsenii</name>
    <dbReference type="NCBI Taxonomy" id="2885994"/>
    <lineage>
        <taxon>Bacteria</taxon>
        <taxon>Pseudomonadati</taxon>
        <taxon>Acidobacteriota</taxon>
        <taxon>Thermoanaerobaculia</taxon>
        <taxon>Thermoanaerobaculales</taxon>
        <taxon>Candidatus Sulfomarinibacteraceae</taxon>
        <taxon>Candidatus Sulfomarinibacter</taxon>
    </lineage>
</organism>
<feature type="repeat" description="TPR" evidence="1">
    <location>
        <begin position="247"/>
        <end position="280"/>
    </location>
</feature>
<dbReference type="PANTHER" id="PTHR12558:SF13">
    <property type="entry name" value="CELL DIVISION CYCLE PROTEIN 27 HOMOLOG"/>
    <property type="match status" value="1"/>
</dbReference>
<dbReference type="AlphaFoldDB" id="A0A8J6Y1C4"/>
<dbReference type="EMBL" id="JACXWA010000121">
    <property type="protein sequence ID" value="MBD3871196.1"/>
    <property type="molecule type" value="Genomic_DNA"/>
</dbReference>
<evidence type="ECO:0000313" key="2">
    <source>
        <dbReference type="EMBL" id="MBD3871196.1"/>
    </source>
</evidence>
<proteinExistence type="predicted"/>
<dbReference type="Pfam" id="PF14559">
    <property type="entry name" value="TPR_19"/>
    <property type="match status" value="2"/>
</dbReference>
<gene>
    <name evidence="2" type="ORF">IFJ97_07555</name>
</gene>
<dbReference type="Gene3D" id="1.25.40.10">
    <property type="entry name" value="Tetratricopeptide repeat domain"/>
    <property type="match status" value="2"/>
</dbReference>
<keyword evidence="1" id="KW-0802">TPR repeat</keyword>
<dbReference type="Proteomes" id="UP000598633">
    <property type="component" value="Unassembled WGS sequence"/>
</dbReference>
<dbReference type="PROSITE" id="PS50005">
    <property type="entry name" value="TPR"/>
    <property type="match status" value="1"/>
</dbReference>
<dbReference type="PANTHER" id="PTHR12558">
    <property type="entry name" value="CELL DIVISION CYCLE 16,23,27"/>
    <property type="match status" value="1"/>
</dbReference>